<sequence>MSQPNLADQRLFLKDLLKTSPIQEYIVNKSRGHILEASNTYVNTTVLVNNLTRTIWKYRTVVGKKSPGQHYGATYSTLEVIKQSASEMESKAKTLDNSDPVRFYGPRRWDILQISKP</sequence>
<dbReference type="AlphaFoldDB" id="A0AAW1IWQ6"/>
<evidence type="ECO:0000313" key="1">
    <source>
        <dbReference type="EMBL" id="KAK9694735.1"/>
    </source>
</evidence>
<comment type="caution">
    <text evidence="1">The sequence shown here is derived from an EMBL/GenBank/DDBJ whole genome shotgun (WGS) entry which is preliminary data.</text>
</comment>
<evidence type="ECO:0000313" key="2">
    <source>
        <dbReference type="Proteomes" id="UP001458880"/>
    </source>
</evidence>
<organism evidence="1 2">
    <name type="scientific">Popillia japonica</name>
    <name type="common">Japanese beetle</name>
    <dbReference type="NCBI Taxonomy" id="7064"/>
    <lineage>
        <taxon>Eukaryota</taxon>
        <taxon>Metazoa</taxon>
        <taxon>Ecdysozoa</taxon>
        <taxon>Arthropoda</taxon>
        <taxon>Hexapoda</taxon>
        <taxon>Insecta</taxon>
        <taxon>Pterygota</taxon>
        <taxon>Neoptera</taxon>
        <taxon>Endopterygota</taxon>
        <taxon>Coleoptera</taxon>
        <taxon>Polyphaga</taxon>
        <taxon>Scarabaeiformia</taxon>
        <taxon>Scarabaeidae</taxon>
        <taxon>Rutelinae</taxon>
        <taxon>Popillia</taxon>
    </lineage>
</organism>
<dbReference type="Proteomes" id="UP001458880">
    <property type="component" value="Unassembled WGS sequence"/>
</dbReference>
<protein>
    <submittedName>
        <fullName evidence="1">Uncharacterized protein</fullName>
    </submittedName>
</protein>
<proteinExistence type="predicted"/>
<keyword evidence="2" id="KW-1185">Reference proteome</keyword>
<reference evidence="1 2" key="1">
    <citation type="journal article" date="2024" name="BMC Genomics">
        <title>De novo assembly and annotation of Popillia japonica's genome with initial clues to its potential as an invasive pest.</title>
        <authorList>
            <person name="Cucini C."/>
            <person name="Boschi S."/>
            <person name="Funari R."/>
            <person name="Cardaioli E."/>
            <person name="Iannotti N."/>
            <person name="Marturano G."/>
            <person name="Paoli F."/>
            <person name="Bruttini M."/>
            <person name="Carapelli A."/>
            <person name="Frati F."/>
            <person name="Nardi F."/>
        </authorList>
    </citation>
    <scope>NUCLEOTIDE SEQUENCE [LARGE SCALE GENOMIC DNA]</scope>
    <source>
        <strain evidence="1">DMR45628</strain>
    </source>
</reference>
<name>A0AAW1IWQ6_POPJA</name>
<accession>A0AAW1IWQ6</accession>
<dbReference type="EMBL" id="JASPKY010000503">
    <property type="protein sequence ID" value="KAK9694735.1"/>
    <property type="molecule type" value="Genomic_DNA"/>
</dbReference>
<gene>
    <name evidence="1" type="ORF">QE152_g33315</name>
</gene>